<protein>
    <submittedName>
        <fullName evidence="4">Ankyrin repeat domain-containing protein</fullName>
    </submittedName>
</protein>
<keyword evidence="5" id="KW-1185">Reference proteome</keyword>
<keyword evidence="2 3" id="KW-0040">ANK repeat</keyword>
<dbReference type="GeneID" id="95065944"/>
<dbReference type="RefSeq" id="WP_161122254.1">
    <property type="nucleotide sequence ID" value="NZ_CP108135.1"/>
</dbReference>
<dbReference type="PANTHER" id="PTHR24171">
    <property type="entry name" value="ANKYRIN REPEAT DOMAIN-CONTAINING PROTEIN 39-RELATED"/>
    <property type="match status" value="1"/>
</dbReference>
<dbReference type="InterPro" id="IPR036770">
    <property type="entry name" value="Ankyrin_rpt-contain_sf"/>
</dbReference>
<dbReference type="Proteomes" id="UP001622496">
    <property type="component" value="Chromosome"/>
</dbReference>
<keyword evidence="1" id="KW-0677">Repeat</keyword>
<evidence type="ECO:0000313" key="4">
    <source>
        <dbReference type="EMBL" id="WTP65912.1"/>
    </source>
</evidence>
<accession>A0ABZ1K257</accession>
<sequence>MNRRRQKKLSKRLVEAATFGDSTQINALLRVGACPEASDTEGTTPLYAASVNGAADNALCLLAAGALPNTESGHGTEGTPLCAAACWGHTETVRALLTHGADPNLREDHGTGRSPLEWATTGPYPETIAMLLAAGARPHDRAT</sequence>
<evidence type="ECO:0000256" key="1">
    <source>
        <dbReference type="ARBA" id="ARBA00022737"/>
    </source>
</evidence>
<proteinExistence type="predicted"/>
<name>A0ABZ1K257_9ACTN</name>
<evidence type="ECO:0000256" key="3">
    <source>
        <dbReference type="PROSITE-ProRule" id="PRU00023"/>
    </source>
</evidence>
<dbReference type="EMBL" id="CP108135">
    <property type="protein sequence ID" value="WTP65912.1"/>
    <property type="molecule type" value="Genomic_DNA"/>
</dbReference>
<dbReference type="PRINTS" id="PR01415">
    <property type="entry name" value="ANKYRIN"/>
</dbReference>
<dbReference type="PROSITE" id="PS50088">
    <property type="entry name" value="ANK_REPEAT"/>
    <property type="match status" value="1"/>
</dbReference>
<gene>
    <name evidence="4" type="ORF">OG560_10925</name>
</gene>
<evidence type="ECO:0000313" key="5">
    <source>
        <dbReference type="Proteomes" id="UP001622496"/>
    </source>
</evidence>
<dbReference type="SUPFAM" id="SSF48403">
    <property type="entry name" value="Ankyrin repeat"/>
    <property type="match status" value="1"/>
</dbReference>
<dbReference type="InterPro" id="IPR002110">
    <property type="entry name" value="Ankyrin_rpt"/>
</dbReference>
<feature type="repeat" description="ANK" evidence="3">
    <location>
        <begin position="76"/>
        <end position="108"/>
    </location>
</feature>
<evidence type="ECO:0000256" key="2">
    <source>
        <dbReference type="ARBA" id="ARBA00023043"/>
    </source>
</evidence>
<dbReference type="Gene3D" id="1.25.40.20">
    <property type="entry name" value="Ankyrin repeat-containing domain"/>
    <property type="match status" value="1"/>
</dbReference>
<dbReference type="SMART" id="SM00248">
    <property type="entry name" value="ANK"/>
    <property type="match status" value="3"/>
</dbReference>
<dbReference type="Pfam" id="PF12796">
    <property type="entry name" value="Ank_2"/>
    <property type="match status" value="1"/>
</dbReference>
<dbReference type="PROSITE" id="PS50297">
    <property type="entry name" value="ANK_REP_REGION"/>
    <property type="match status" value="1"/>
</dbReference>
<organism evidence="4 5">
    <name type="scientific">[Kitasatospora] papulosa</name>
    <dbReference type="NCBI Taxonomy" id="1464011"/>
    <lineage>
        <taxon>Bacteria</taxon>
        <taxon>Bacillati</taxon>
        <taxon>Actinomycetota</taxon>
        <taxon>Actinomycetes</taxon>
        <taxon>Kitasatosporales</taxon>
        <taxon>Streptomycetaceae</taxon>
        <taxon>Streptomyces</taxon>
    </lineage>
</organism>
<reference evidence="4 5" key="1">
    <citation type="submission" date="2022-10" db="EMBL/GenBank/DDBJ databases">
        <title>The complete genomes of actinobacterial strains from the NBC collection.</title>
        <authorList>
            <person name="Joergensen T.S."/>
            <person name="Alvarez Arevalo M."/>
            <person name="Sterndorff E.B."/>
            <person name="Faurdal D."/>
            <person name="Vuksanovic O."/>
            <person name="Mourched A.-S."/>
            <person name="Charusanti P."/>
            <person name="Shaw S."/>
            <person name="Blin K."/>
            <person name="Weber T."/>
        </authorList>
    </citation>
    <scope>NUCLEOTIDE SEQUENCE [LARGE SCALE GENOMIC DNA]</scope>
    <source>
        <strain evidence="4 5">NBC_00185</strain>
    </source>
</reference>